<evidence type="ECO:0000313" key="1">
    <source>
        <dbReference type="EMBL" id="RYR21129.1"/>
    </source>
</evidence>
<sequence>MKTKARLSKSLERDATLVETFKYTHTLKENKERFADQRSQDHYESYTRRLEVATHGEDANGSAASVVDSNAVWRETTSVLYKKCVYWLGSFFASGLYTSTMRPSSASATSRAVNPEEGINLRLQVQELT</sequence>
<dbReference type="InterPro" id="IPR004252">
    <property type="entry name" value="Probable_transposase_24"/>
</dbReference>
<gene>
    <name evidence="1" type="ORF">Ahy_B03g066391</name>
</gene>
<name>A0A445A3X8_ARAHY</name>
<dbReference type="AlphaFoldDB" id="A0A445A3X8"/>
<protein>
    <submittedName>
        <fullName evidence="1">Uncharacterized protein</fullName>
    </submittedName>
</protein>
<reference evidence="1 2" key="1">
    <citation type="submission" date="2019-01" db="EMBL/GenBank/DDBJ databases">
        <title>Sequencing of cultivated peanut Arachis hypogaea provides insights into genome evolution and oil improvement.</title>
        <authorList>
            <person name="Chen X."/>
        </authorList>
    </citation>
    <scope>NUCLEOTIDE SEQUENCE [LARGE SCALE GENOMIC DNA]</scope>
    <source>
        <strain evidence="2">cv. Fuhuasheng</strain>
        <tissue evidence="1">Leaves</tissue>
    </source>
</reference>
<proteinExistence type="predicted"/>
<evidence type="ECO:0000313" key="2">
    <source>
        <dbReference type="Proteomes" id="UP000289738"/>
    </source>
</evidence>
<dbReference type="Pfam" id="PF03004">
    <property type="entry name" value="Transposase_24"/>
    <property type="match status" value="1"/>
</dbReference>
<dbReference type="Proteomes" id="UP000289738">
    <property type="component" value="Chromosome B03"/>
</dbReference>
<dbReference type="EMBL" id="SDMP01000013">
    <property type="protein sequence ID" value="RYR21129.1"/>
    <property type="molecule type" value="Genomic_DNA"/>
</dbReference>
<organism evidence="1 2">
    <name type="scientific">Arachis hypogaea</name>
    <name type="common">Peanut</name>
    <dbReference type="NCBI Taxonomy" id="3818"/>
    <lineage>
        <taxon>Eukaryota</taxon>
        <taxon>Viridiplantae</taxon>
        <taxon>Streptophyta</taxon>
        <taxon>Embryophyta</taxon>
        <taxon>Tracheophyta</taxon>
        <taxon>Spermatophyta</taxon>
        <taxon>Magnoliopsida</taxon>
        <taxon>eudicotyledons</taxon>
        <taxon>Gunneridae</taxon>
        <taxon>Pentapetalae</taxon>
        <taxon>rosids</taxon>
        <taxon>fabids</taxon>
        <taxon>Fabales</taxon>
        <taxon>Fabaceae</taxon>
        <taxon>Papilionoideae</taxon>
        <taxon>50 kb inversion clade</taxon>
        <taxon>dalbergioids sensu lato</taxon>
        <taxon>Dalbergieae</taxon>
        <taxon>Pterocarpus clade</taxon>
        <taxon>Arachis</taxon>
    </lineage>
</organism>
<keyword evidence="2" id="KW-1185">Reference proteome</keyword>
<accession>A0A445A3X8</accession>
<comment type="caution">
    <text evidence="1">The sequence shown here is derived from an EMBL/GenBank/DDBJ whole genome shotgun (WGS) entry which is preliminary data.</text>
</comment>